<proteinExistence type="predicted"/>
<name>A0AAN8Y7P8_SOLBU</name>
<dbReference type="InterPro" id="IPR005050">
    <property type="entry name" value="Enod93"/>
</dbReference>
<dbReference type="Proteomes" id="UP001371456">
    <property type="component" value="Unassembled WGS sequence"/>
</dbReference>
<evidence type="ECO:0000313" key="2">
    <source>
        <dbReference type="Proteomes" id="UP001371456"/>
    </source>
</evidence>
<dbReference type="PANTHER" id="PTHR33605">
    <property type="entry name" value="EARLY NODULIN-93"/>
    <property type="match status" value="1"/>
</dbReference>
<keyword evidence="2" id="KW-1185">Reference proteome</keyword>
<evidence type="ECO:0000313" key="1">
    <source>
        <dbReference type="EMBL" id="KAK6782442.1"/>
    </source>
</evidence>
<gene>
    <name evidence="1" type="ORF">RDI58_020238</name>
</gene>
<dbReference type="Pfam" id="PF03386">
    <property type="entry name" value="ENOD93"/>
    <property type="match status" value="1"/>
</dbReference>
<evidence type="ECO:0008006" key="3">
    <source>
        <dbReference type="Google" id="ProtNLM"/>
    </source>
</evidence>
<dbReference type="EMBL" id="JBANQN010000008">
    <property type="protein sequence ID" value="KAK6782442.1"/>
    <property type="molecule type" value="Genomic_DNA"/>
</dbReference>
<dbReference type="PANTHER" id="PTHR33605:SF10">
    <property type="entry name" value="EARLY NODULIN-93-LIKE"/>
    <property type="match status" value="1"/>
</dbReference>
<protein>
    <recommendedName>
        <fullName evidence="3">Early nodulin</fullName>
    </recommendedName>
</protein>
<accession>A0AAN8Y7P8</accession>
<dbReference type="AlphaFoldDB" id="A0AAN8Y7P8"/>
<organism evidence="1 2">
    <name type="scientific">Solanum bulbocastanum</name>
    <name type="common">Wild potato</name>
    <dbReference type="NCBI Taxonomy" id="147425"/>
    <lineage>
        <taxon>Eukaryota</taxon>
        <taxon>Viridiplantae</taxon>
        <taxon>Streptophyta</taxon>
        <taxon>Embryophyta</taxon>
        <taxon>Tracheophyta</taxon>
        <taxon>Spermatophyta</taxon>
        <taxon>Magnoliopsida</taxon>
        <taxon>eudicotyledons</taxon>
        <taxon>Gunneridae</taxon>
        <taxon>Pentapetalae</taxon>
        <taxon>asterids</taxon>
        <taxon>lamiids</taxon>
        <taxon>Solanales</taxon>
        <taxon>Solanaceae</taxon>
        <taxon>Solanoideae</taxon>
        <taxon>Solaneae</taxon>
        <taxon>Solanum</taxon>
    </lineage>
</organism>
<sequence>MPPITEEQKNQDVQDIIQDGFKGAATTCALTSIVVFASTRYCPWAKANINYAGKTFIISALTAASFAFSAEQSITKKHRGQERLKNMSLQWQCHQSLYTQQ</sequence>
<comment type="caution">
    <text evidence="1">The sequence shown here is derived from an EMBL/GenBank/DDBJ whole genome shotgun (WGS) entry which is preliminary data.</text>
</comment>
<reference evidence="1 2" key="1">
    <citation type="submission" date="2024-02" db="EMBL/GenBank/DDBJ databases">
        <title>de novo genome assembly of Solanum bulbocastanum strain 11H21.</title>
        <authorList>
            <person name="Hosaka A.J."/>
        </authorList>
    </citation>
    <scope>NUCLEOTIDE SEQUENCE [LARGE SCALE GENOMIC DNA]</scope>
    <source>
        <tissue evidence="1">Young leaves</tissue>
    </source>
</reference>